<dbReference type="InterPro" id="IPR054579">
    <property type="entry name" value="GCE-like_dom"/>
</dbReference>
<keyword evidence="7" id="KW-1185">Reference proteome</keyword>
<feature type="domain" description="4-O-methyl-glucuronoyl methylesterase-like" evidence="5">
    <location>
        <begin position="262"/>
        <end position="416"/>
    </location>
</feature>
<evidence type="ECO:0000259" key="5">
    <source>
        <dbReference type="Pfam" id="PF22244"/>
    </source>
</evidence>
<accession>A0A7G5GQ26</accession>
<evidence type="ECO:0000313" key="7">
    <source>
        <dbReference type="Proteomes" id="UP000515369"/>
    </source>
</evidence>
<evidence type="ECO:0000256" key="4">
    <source>
        <dbReference type="SAM" id="SignalP"/>
    </source>
</evidence>
<dbReference type="Gene3D" id="3.40.50.1820">
    <property type="entry name" value="alpha/beta hydrolase"/>
    <property type="match status" value="1"/>
</dbReference>
<dbReference type="AlphaFoldDB" id="A0A7G5GQ26"/>
<gene>
    <name evidence="6" type="ORF">H3H32_23720</name>
</gene>
<evidence type="ECO:0000256" key="3">
    <source>
        <dbReference type="ARBA" id="ARBA00022801"/>
    </source>
</evidence>
<dbReference type="InterPro" id="IPR029058">
    <property type="entry name" value="AB_hydrolase_fold"/>
</dbReference>
<feature type="chain" id="PRO_5029011975" evidence="4">
    <location>
        <begin position="21"/>
        <end position="464"/>
    </location>
</feature>
<keyword evidence="3" id="KW-0378">Hydrolase</keyword>
<dbReference type="EMBL" id="CP059732">
    <property type="protein sequence ID" value="QMW00968.1"/>
    <property type="molecule type" value="Genomic_DNA"/>
</dbReference>
<dbReference type="KEGG" id="sfol:H3H32_23720"/>
<keyword evidence="2 4" id="KW-0732">Signal</keyword>
<sequence>MKKTAFLLIVYALISLSTFAQEPDSARRAFMAAQAIIQKESAADHAKMLAQLNISSLRPGPSGNPSAPNAANVDESQATPYTSLPDPLILKNGKKVTTAKQWWNKRRPEIVEDFDREMYGRVPKNVPNVTWKVVSETREMNGDFPVITKNLVGHVDNSTYPSINVDIELTLSTPANATSSVPVMMSYEFRFPPGFRMPVSTTTTSGSATQAAKPEPTWQQQLLAKGWGYAILYPTSYQADNGAGLTKGIIGLVNKGQTRKPNDWGALRAWAWGASRALDYFETDKAVNAKKVGIEGLSRYGKATIVTMAYEPRLAIAFVGSSGEGGVKIHRRKFGEQVENVASSAEYHWMAGNFIKYAGPLTPNDLPVDAHELVALCAPRPVFISSGSPKVEGNWVDAKGMFLGGAYAGPVYKLLGKKDLGTMEFPPIETALVDGDIAFRQHSGGHTTGPNWPTFLIYADRYLK</sequence>
<evidence type="ECO:0000313" key="6">
    <source>
        <dbReference type="EMBL" id="QMW00968.1"/>
    </source>
</evidence>
<dbReference type="Proteomes" id="UP000515369">
    <property type="component" value="Chromosome"/>
</dbReference>
<reference evidence="6 7" key="1">
    <citation type="submission" date="2020-07" db="EMBL/GenBank/DDBJ databases">
        <title>Spirosoma foliorum sp. nov., isolated from the leaves on the Nejang mountain Korea, Republic of.</title>
        <authorList>
            <person name="Ho H."/>
            <person name="Lee Y.-J."/>
            <person name="Nurcahyanto D.-A."/>
            <person name="Kim S.-G."/>
        </authorList>
    </citation>
    <scope>NUCLEOTIDE SEQUENCE [LARGE SCALE GENOMIC DNA]</scope>
    <source>
        <strain evidence="6 7">PL0136</strain>
    </source>
</reference>
<dbReference type="GO" id="GO:0052689">
    <property type="term" value="F:carboxylic ester hydrolase activity"/>
    <property type="evidence" value="ECO:0007669"/>
    <property type="project" value="UniProtKB-KW"/>
</dbReference>
<dbReference type="RefSeq" id="WP_182458081.1">
    <property type="nucleotide sequence ID" value="NZ_CP059732.1"/>
</dbReference>
<keyword evidence="1" id="KW-0719">Serine esterase</keyword>
<dbReference type="Pfam" id="PF22244">
    <property type="entry name" value="GCE_fung"/>
    <property type="match status" value="1"/>
</dbReference>
<name>A0A7G5GQ26_9BACT</name>
<feature type="signal peptide" evidence="4">
    <location>
        <begin position="1"/>
        <end position="20"/>
    </location>
</feature>
<proteinExistence type="predicted"/>
<protein>
    <submittedName>
        <fullName evidence="6">Acetylxylan esterase</fullName>
    </submittedName>
</protein>
<evidence type="ECO:0000256" key="1">
    <source>
        <dbReference type="ARBA" id="ARBA00022487"/>
    </source>
</evidence>
<evidence type="ECO:0000256" key="2">
    <source>
        <dbReference type="ARBA" id="ARBA00022729"/>
    </source>
</evidence>
<organism evidence="6 7">
    <name type="scientific">Spirosoma foliorum</name>
    <dbReference type="NCBI Taxonomy" id="2710596"/>
    <lineage>
        <taxon>Bacteria</taxon>
        <taxon>Pseudomonadati</taxon>
        <taxon>Bacteroidota</taxon>
        <taxon>Cytophagia</taxon>
        <taxon>Cytophagales</taxon>
        <taxon>Cytophagaceae</taxon>
        <taxon>Spirosoma</taxon>
    </lineage>
</organism>